<dbReference type="InterPro" id="IPR036689">
    <property type="entry name" value="ESAT-6-like_sf"/>
</dbReference>
<sequence>MSKPVKVEPEGLRRAAADFDDVADRTKRLLDTLKGSSDSKGEAWGGDHAGDKFANGEKGYKKNRDNTFTALTNLVSVFEANAKNLRDSAKVFEENEQKLQVNREQTVRARRQAVDRPGGQYDYPLYNARQGTLRRLSRTTNAVEQPADSYDYPLHSARSDVPSEQLRPTYAVERPVTSVGYTHAAMDPVQHSTFSRAAVPPQNDIAPLEPFQAEMGTLPVEPYDTGSAILDSRPTTEGRVTEPE</sequence>
<dbReference type="Proteomes" id="UP000247569">
    <property type="component" value="Unassembled WGS sequence"/>
</dbReference>
<dbReference type="OrthoDB" id="4560721at2"/>
<dbReference type="SUPFAM" id="SSF140453">
    <property type="entry name" value="EsxAB dimer-like"/>
    <property type="match status" value="1"/>
</dbReference>
<dbReference type="Gene3D" id="1.10.287.1060">
    <property type="entry name" value="ESAT-6-like"/>
    <property type="match status" value="1"/>
</dbReference>
<dbReference type="AlphaFoldDB" id="A0A318JPK0"/>
<feature type="compositionally biased region" description="Basic and acidic residues" evidence="1">
    <location>
        <begin position="48"/>
        <end position="63"/>
    </location>
</feature>
<name>A0A318JPK0_9NOCA</name>
<reference evidence="2 3" key="1">
    <citation type="submission" date="2018-05" db="EMBL/GenBank/DDBJ databases">
        <title>Genomic Encyclopedia of Type Strains, Phase IV (KMG-IV): sequencing the most valuable type-strain genomes for metagenomic binning, comparative biology and taxonomic classification.</title>
        <authorList>
            <person name="Goeker M."/>
        </authorList>
    </citation>
    <scope>NUCLEOTIDE SEQUENCE [LARGE SCALE GENOMIC DNA]</scope>
    <source>
        <strain evidence="2 3">DSM 44704</strain>
    </source>
</reference>
<dbReference type="EMBL" id="QJKF01000017">
    <property type="protein sequence ID" value="PXX57608.1"/>
    <property type="molecule type" value="Genomic_DNA"/>
</dbReference>
<feature type="compositionally biased region" description="Basic and acidic residues" evidence="1">
    <location>
        <begin position="31"/>
        <end position="41"/>
    </location>
</feature>
<feature type="compositionally biased region" description="Basic and acidic residues" evidence="1">
    <location>
        <begin position="234"/>
        <end position="244"/>
    </location>
</feature>
<feature type="region of interest" description="Disordered" evidence="1">
    <location>
        <begin position="218"/>
        <end position="244"/>
    </location>
</feature>
<dbReference type="InterPro" id="IPR010310">
    <property type="entry name" value="T7SS_ESAT-6-like"/>
</dbReference>
<organism evidence="2 3">
    <name type="scientific">Nocardia tenerifensis</name>
    <dbReference type="NCBI Taxonomy" id="228006"/>
    <lineage>
        <taxon>Bacteria</taxon>
        <taxon>Bacillati</taxon>
        <taxon>Actinomycetota</taxon>
        <taxon>Actinomycetes</taxon>
        <taxon>Mycobacteriales</taxon>
        <taxon>Nocardiaceae</taxon>
        <taxon>Nocardia</taxon>
    </lineage>
</organism>
<comment type="caution">
    <text evidence="2">The sequence shown here is derived from an EMBL/GenBank/DDBJ whole genome shotgun (WGS) entry which is preliminary data.</text>
</comment>
<dbReference type="Pfam" id="PF06013">
    <property type="entry name" value="WXG100"/>
    <property type="match status" value="1"/>
</dbReference>
<evidence type="ECO:0000313" key="3">
    <source>
        <dbReference type="Proteomes" id="UP000247569"/>
    </source>
</evidence>
<feature type="region of interest" description="Disordered" evidence="1">
    <location>
        <begin position="31"/>
        <end position="63"/>
    </location>
</feature>
<gene>
    <name evidence="2" type="ORF">DFR70_11736</name>
</gene>
<protein>
    <submittedName>
        <fullName evidence="2">Uncharacterized protein YukE</fullName>
    </submittedName>
</protein>
<evidence type="ECO:0000313" key="2">
    <source>
        <dbReference type="EMBL" id="PXX57608.1"/>
    </source>
</evidence>
<keyword evidence="3" id="KW-1185">Reference proteome</keyword>
<evidence type="ECO:0000256" key="1">
    <source>
        <dbReference type="SAM" id="MobiDB-lite"/>
    </source>
</evidence>
<proteinExistence type="predicted"/>
<dbReference type="RefSeq" id="WP_040742434.1">
    <property type="nucleotide sequence ID" value="NZ_QJKF01000017.1"/>
</dbReference>
<accession>A0A318JPK0</accession>